<proteinExistence type="predicted"/>
<protein>
    <submittedName>
        <fullName evidence="2">Uncharacterized protein</fullName>
    </submittedName>
</protein>
<dbReference type="STRING" id="428990.SAMN06295987_1026"/>
<feature type="region of interest" description="Disordered" evidence="1">
    <location>
        <begin position="103"/>
        <end position="123"/>
    </location>
</feature>
<dbReference type="EMBL" id="FVZE01000002">
    <property type="protein sequence ID" value="SLJ92881.1"/>
    <property type="molecule type" value="Genomic_DNA"/>
</dbReference>
<sequence length="123" mass="13813">MSHRLPPQVAKVTGATSKNPGRHAGRNDPTSPLLGEPSRYLNAKQRRAWRMFKDELPWLVESDRPLVDLAAIQRAKLIEFQGLTINEVQVYSAILSKLAATPVDRSRAPSFLDDEEPDEFFGD</sequence>
<keyword evidence="3" id="KW-1185">Reference proteome</keyword>
<dbReference type="Proteomes" id="UP000190989">
    <property type="component" value="Unassembled WGS sequence"/>
</dbReference>
<feature type="region of interest" description="Disordered" evidence="1">
    <location>
        <begin position="1"/>
        <end position="38"/>
    </location>
</feature>
<feature type="compositionally biased region" description="Acidic residues" evidence="1">
    <location>
        <begin position="112"/>
        <end position="123"/>
    </location>
</feature>
<gene>
    <name evidence="2" type="ORF">SAMN06295987_1026</name>
</gene>
<reference evidence="3" key="1">
    <citation type="submission" date="2017-02" db="EMBL/GenBank/DDBJ databases">
        <authorList>
            <person name="Varghese N."/>
            <person name="Submissions S."/>
        </authorList>
    </citation>
    <scope>NUCLEOTIDE SEQUENCE [LARGE SCALE GENOMIC DNA]</scope>
    <source>
        <strain evidence="3">SM117</strain>
    </source>
</reference>
<evidence type="ECO:0000313" key="3">
    <source>
        <dbReference type="Proteomes" id="UP000190989"/>
    </source>
</evidence>
<evidence type="ECO:0000256" key="1">
    <source>
        <dbReference type="SAM" id="MobiDB-lite"/>
    </source>
</evidence>
<accession>A0A1U6HAS0</accession>
<dbReference type="AlphaFoldDB" id="A0A1U6HAS0"/>
<name>A0A1U6HAS0_9SPHN</name>
<organism evidence="2 3">
    <name type="scientific">Novosphingobium mathurense</name>
    <dbReference type="NCBI Taxonomy" id="428990"/>
    <lineage>
        <taxon>Bacteria</taxon>
        <taxon>Pseudomonadati</taxon>
        <taxon>Pseudomonadota</taxon>
        <taxon>Alphaproteobacteria</taxon>
        <taxon>Sphingomonadales</taxon>
        <taxon>Sphingomonadaceae</taxon>
        <taxon>Novosphingobium</taxon>
    </lineage>
</organism>
<evidence type="ECO:0000313" key="2">
    <source>
        <dbReference type="EMBL" id="SLJ92881.1"/>
    </source>
</evidence>